<sequence length="94" mass="10554">RTNIIDQLTGRDRIPAFMRMRQAAIDVGDAAAPAAVATPTMKRMERLLRARGQTLSTDDPDSHGELMQSRRCWRAARVCCPHARVRSCRSMCGR</sequence>
<dbReference type="AlphaFoldDB" id="A0AAN5CXA3"/>
<dbReference type="Proteomes" id="UP001328107">
    <property type="component" value="Unassembled WGS sequence"/>
</dbReference>
<evidence type="ECO:0000313" key="2">
    <source>
        <dbReference type="Proteomes" id="UP001328107"/>
    </source>
</evidence>
<evidence type="ECO:0000313" key="1">
    <source>
        <dbReference type="EMBL" id="GMR52339.1"/>
    </source>
</evidence>
<accession>A0AAN5CXA3</accession>
<reference evidence="2" key="1">
    <citation type="submission" date="2022-10" db="EMBL/GenBank/DDBJ databases">
        <title>Genome assembly of Pristionchus species.</title>
        <authorList>
            <person name="Yoshida K."/>
            <person name="Sommer R.J."/>
        </authorList>
    </citation>
    <scope>NUCLEOTIDE SEQUENCE [LARGE SCALE GENOMIC DNA]</scope>
    <source>
        <strain evidence="2">RS5460</strain>
    </source>
</reference>
<dbReference type="EMBL" id="BTRK01000005">
    <property type="protein sequence ID" value="GMR52339.1"/>
    <property type="molecule type" value="Genomic_DNA"/>
</dbReference>
<proteinExistence type="predicted"/>
<keyword evidence="2" id="KW-1185">Reference proteome</keyword>
<comment type="caution">
    <text evidence="1">The sequence shown here is derived from an EMBL/GenBank/DDBJ whole genome shotgun (WGS) entry which is preliminary data.</text>
</comment>
<feature type="non-terminal residue" evidence="1">
    <location>
        <position position="1"/>
    </location>
</feature>
<protein>
    <submittedName>
        <fullName evidence="1">Uncharacterized protein</fullName>
    </submittedName>
</protein>
<organism evidence="1 2">
    <name type="scientific">Pristionchus mayeri</name>
    <dbReference type="NCBI Taxonomy" id="1317129"/>
    <lineage>
        <taxon>Eukaryota</taxon>
        <taxon>Metazoa</taxon>
        <taxon>Ecdysozoa</taxon>
        <taxon>Nematoda</taxon>
        <taxon>Chromadorea</taxon>
        <taxon>Rhabditida</taxon>
        <taxon>Rhabditina</taxon>
        <taxon>Diplogasteromorpha</taxon>
        <taxon>Diplogasteroidea</taxon>
        <taxon>Neodiplogasteridae</taxon>
        <taxon>Pristionchus</taxon>
    </lineage>
</organism>
<gene>
    <name evidence="1" type="ORF">PMAYCL1PPCAC_22534</name>
</gene>
<name>A0AAN5CXA3_9BILA</name>